<name>A0A3N5BAL8_9BACI</name>
<sequence>MASREVIKSEEVRELFSDKTNDIVENFLKLYESKSSRRTYKSKINKLLFSLEKEVTEITIDDYYAEINKNGQNSHKESFFKFLYAFEYLRNPDGFNSLWIKENLIEEFSKENRKKQTKKKKTNEPLSVLELTTIQQILKKDFTRLELHKMDFCWYMLFELGCSVEEVKELKSNQLANGFITTHLGNNLKIPERFNRMFDELNKRDNNYNGFYTVHVLIAELGEMAGLERKLTPIIIKKTRNANMLTCSNCIESYWNTTDNWFSINNRVICKKCSDELKKN</sequence>
<accession>A0A3N5BAL8</accession>
<keyword evidence="2" id="KW-1185">Reference proteome</keyword>
<reference evidence="1 2" key="1">
    <citation type="submission" date="2018-11" db="EMBL/GenBank/DDBJ databases">
        <title>Genomic Encyclopedia of Type Strains, Phase IV (KMG-IV): sequencing the most valuable type-strain genomes for metagenomic binning, comparative biology and taxonomic classification.</title>
        <authorList>
            <person name="Goeker M."/>
        </authorList>
    </citation>
    <scope>NUCLEOTIDE SEQUENCE [LARGE SCALE GENOMIC DNA]</scope>
    <source>
        <strain evidence="1 2">DSM 18090</strain>
    </source>
</reference>
<dbReference type="RefSeq" id="WP_124221417.1">
    <property type="nucleotide sequence ID" value="NZ_RKRF01000008.1"/>
</dbReference>
<dbReference type="OrthoDB" id="9781481at2"/>
<comment type="caution">
    <text evidence="1">The sequence shown here is derived from an EMBL/GenBank/DDBJ whole genome shotgun (WGS) entry which is preliminary data.</text>
</comment>
<dbReference type="Proteomes" id="UP000276443">
    <property type="component" value="Unassembled WGS sequence"/>
</dbReference>
<evidence type="ECO:0000313" key="1">
    <source>
        <dbReference type="EMBL" id="RPF54433.1"/>
    </source>
</evidence>
<evidence type="ECO:0000313" key="2">
    <source>
        <dbReference type="Proteomes" id="UP000276443"/>
    </source>
</evidence>
<gene>
    <name evidence="1" type="ORF">EDC24_1632</name>
</gene>
<dbReference type="AlphaFoldDB" id="A0A3N5BAL8"/>
<proteinExistence type="predicted"/>
<dbReference type="EMBL" id="RKRF01000008">
    <property type="protein sequence ID" value="RPF54433.1"/>
    <property type="molecule type" value="Genomic_DNA"/>
</dbReference>
<organism evidence="1 2">
    <name type="scientific">Aquisalibacillus elongatus</name>
    <dbReference type="NCBI Taxonomy" id="485577"/>
    <lineage>
        <taxon>Bacteria</taxon>
        <taxon>Bacillati</taxon>
        <taxon>Bacillota</taxon>
        <taxon>Bacilli</taxon>
        <taxon>Bacillales</taxon>
        <taxon>Bacillaceae</taxon>
        <taxon>Aquisalibacillus</taxon>
    </lineage>
</organism>
<protein>
    <submittedName>
        <fullName evidence="1">Uncharacterized protein</fullName>
    </submittedName>
</protein>